<dbReference type="InterPro" id="IPR027417">
    <property type="entry name" value="P-loop_NTPase"/>
</dbReference>
<dbReference type="PANTHER" id="PTHR24221">
    <property type="entry name" value="ATP-BINDING CASSETTE SUB-FAMILY B"/>
    <property type="match status" value="1"/>
</dbReference>
<dbReference type="GO" id="GO:0016887">
    <property type="term" value="F:ATP hydrolysis activity"/>
    <property type="evidence" value="ECO:0007669"/>
    <property type="project" value="InterPro"/>
</dbReference>
<reference evidence="2 3" key="1">
    <citation type="submission" date="2015-08" db="EMBL/GenBank/DDBJ databases">
        <title>Draft Genome Sequence of Pseudoalteromonas porphyrae UCD-SED14.</title>
        <authorList>
            <person name="Coil D.A."/>
            <person name="Jospin G."/>
            <person name="Lee R.D."/>
            <person name="Eisen J.A."/>
        </authorList>
    </citation>
    <scope>NUCLEOTIDE SEQUENCE [LARGE SCALE GENOMIC DNA]</scope>
    <source>
        <strain evidence="2 3">UCD-SED14</strain>
    </source>
</reference>
<protein>
    <recommendedName>
        <fullName evidence="1">ABC transporter domain-containing protein</fullName>
    </recommendedName>
</protein>
<feature type="domain" description="ABC transporter" evidence="1">
    <location>
        <begin position="11"/>
        <end position="38"/>
    </location>
</feature>
<accession>A0A0N1EXW0</accession>
<dbReference type="Proteomes" id="UP000037848">
    <property type="component" value="Unassembled WGS sequence"/>
</dbReference>
<sequence length="107" mass="11526">MVRCDSGLLSSGGQRQRIAIARALLKDAPIVLLDEATASLDPITQTDIVQAMSNLLQNRTVITVAHRLSSTVNADNIIVLKDGKVVESGGHHCLLSRGGYYTQLWNA</sequence>
<dbReference type="InterPro" id="IPR039421">
    <property type="entry name" value="Type_1_exporter"/>
</dbReference>
<dbReference type="Pfam" id="PF00005">
    <property type="entry name" value="ABC_tran"/>
    <property type="match status" value="1"/>
</dbReference>
<dbReference type="PATRIC" id="fig|187330.3.peg.284"/>
<keyword evidence="3" id="KW-1185">Reference proteome</keyword>
<dbReference type="InterPro" id="IPR003439">
    <property type="entry name" value="ABC_transporter-like_ATP-bd"/>
</dbReference>
<dbReference type="PANTHER" id="PTHR24221:SF654">
    <property type="entry name" value="ATP-BINDING CASSETTE SUB-FAMILY B MEMBER 6"/>
    <property type="match status" value="1"/>
</dbReference>
<comment type="caution">
    <text evidence="2">The sequence shown here is derived from an EMBL/GenBank/DDBJ whole genome shotgun (WGS) entry which is preliminary data.</text>
</comment>
<dbReference type="OrthoDB" id="9806127at2"/>
<dbReference type="AlphaFoldDB" id="A0A0N1EXW0"/>
<evidence type="ECO:0000313" key="3">
    <source>
        <dbReference type="Proteomes" id="UP000037848"/>
    </source>
</evidence>
<dbReference type="STRING" id="187330.AMS58_05120"/>
<evidence type="ECO:0000259" key="1">
    <source>
        <dbReference type="Pfam" id="PF00005"/>
    </source>
</evidence>
<name>A0A0N1EXW0_9GAMM</name>
<dbReference type="Gene3D" id="3.40.50.300">
    <property type="entry name" value="P-loop containing nucleotide triphosphate hydrolases"/>
    <property type="match status" value="1"/>
</dbReference>
<proteinExistence type="predicted"/>
<evidence type="ECO:0000313" key="2">
    <source>
        <dbReference type="EMBL" id="KPH65605.1"/>
    </source>
</evidence>
<dbReference type="GO" id="GO:0042626">
    <property type="term" value="F:ATPase-coupled transmembrane transporter activity"/>
    <property type="evidence" value="ECO:0007669"/>
    <property type="project" value="TreeGrafter"/>
</dbReference>
<organism evidence="2 3">
    <name type="scientific">Pseudoalteromonas porphyrae</name>
    <dbReference type="NCBI Taxonomy" id="187330"/>
    <lineage>
        <taxon>Bacteria</taxon>
        <taxon>Pseudomonadati</taxon>
        <taxon>Pseudomonadota</taxon>
        <taxon>Gammaproteobacteria</taxon>
        <taxon>Alteromonadales</taxon>
        <taxon>Pseudoalteromonadaceae</taxon>
        <taxon>Pseudoalteromonas</taxon>
    </lineage>
</organism>
<dbReference type="EMBL" id="LHPH01000001">
    <property type="protein sequence ID" value="KPH65605.1"/>
    <property type="molecule type" value="Genomic_DNA"/>
</dbReference>
<dbReference type="RefSeq" id="WP_054203958.1">
    <property type="nucleotide sequence ID" value="NZ_LHPH01000001.1"/>
</dbReference>
<dbReference type="GO" id="GO:0005524">
    <property type="term" value="F:ATP binding"/>
    <property type="evidence" value="ECO:0007669"/>
    <property type="project" value="InterPro"/>
</dbReference>
<dbReference type="SUPFAM" id="SSF52540">
    <property type="entry name" value="P-loop containing nucleoside triphosphate hydrolases"/>
    <property type="match status" value="1"/>
</dbReference>
<gene>
    <name evidence="2" type="ORF">ADS77_01365</name>
</gene>